<dbReference type="Proteomes" id="UP001595548">
    <property type="component" value="Unassembled WGS sequence"/>
</dbReference>
<dbReference type="SUPFAM" id="SSF54637">
    <property type="entry name" value="Thioesterase/thiol ester dehydrase-isomerase"/>
    <property type="match status" value="1"/>
</dbReference>
<name>A0ABV7HV10_9GAMM</name>
<keyword evidence="2" id="KW-1185">Reference proteome</keyword>
<dbReference type="EMBL" id="JBHRTL010000031">
    <property type="protein sequence ID" value="MFC3156676.1"/>
    <property type="molecule type" value="Genomic_DNA"/>
</dbReference>
<organism evidence="1 2">
    <name type="scientific">Gilvimarinus japonicus</name>
    <dbReference type="NCBI Taxonomy" id="1796469"/>
    <lineage>
        <taxon>Bacteria</taxon>
        <taxon>Pseudomonadati</taxon>
        <taxon>Pseudomonadota</taxon>
        <taxon>Gammaproteobacteria</taxon>
        <taxon>Cellvibrionales</taxon>
        <taxon>Cellvibrionaceae</taxon>
        <taxon>Gilvimarinus</taxon>
    </lineage>
</organism>
<evidence type="ECO:0008006" key="3">
    <source>
        <dbReference type="Google" id="ProtNLM"/>
    </source>
</evidence>
<evidence type="ECO:0000313" key="2">
    <source>
        <dbReference type="Proteomes" id="UP001595548"/>
    </source>
</evidence>
<reference evidence="2" key="1">
    <citation type="journal article" date="2019" name="Int. J. Syst. Evol. Microbiol.">
        <title>The Global Catalogue of Microorganisms (GCM) 10K type strain sequencing project: providing services to taxonomists for standard genome sequencing and annotation.</title>
        <authorList>
            <consortium name="The Broad Institute Genomics Platform"/>
            <consortium name="The Broad Institute Genome Sequencing Center for Infectious Disease"/>
            <person name="Wu L."/>
            <person name="Ma J."/>
        </authorList>
    </citation>
    <scope>NUCLEOTIDE SEQUENCE [LARGE SCALE GENOMIC DNA]</scope>
    <source>
        <strain evidence="2">KCTC 52141</strain>
    </source>
</reference>
<accession>A0ABV7HV10</accession>
<dbReference type="Gene3D" id="3.10.129.10">
    <property type="entry name" value="Hotdog Thioesterase"/>
    <property type="match status" value="1"/>
</dbReference>
<protein>
    <recommendedName>
        <fullName evidence="3">3-hydroxylacyl-ACP dehydratase</fullName>
    </recommendedName>
</protein>
<dbReference type="InterPro" id="IPR029069">
    <property type="entry name" value="HotDog_dom_sf"/>
</dbReference>
<proteinExistence type="predicted"/>
<comment type="caution">
    <text evidence="1">The sequence shown here is derived from an EMBL/GenBank/DDBJ whole genome shotgun (WGS) entry which is preliminary data.</text>
</comment>
<dbReference type="InterPro" id="IPR016776">
    <property type="entry name" value="ApeP-like_dehydratase"/>
</dbReference>
<sequence length="168" mass="18241">MSLANYIPHQAPMRLVDTLLSSSPLEVEVEAHILADNIFYDASRGGVPAWTGIEYMAQAAAVWVGIEDTRLSKPIEPAFLISSRQYTAHCPLFALGEPLRIRVHANLVDGPLVAFRGTIHNRTDLLAEAIFTAYRPDDIAAYIAATEPQTLSAASPLSQSKKTQGVTP</sequence>
<dbReference type="RefSeq" id="WP_382418019.1">
    <property type="nucleotide sequence ID" value="NZ_AP031500.1"/>
</dbReference>
<gene>
    <name evidence="1" type="ORF">ACFOEB_15805</name>
</gene>
<evidence type="ECO:0000313" key="1">
    <source>
        <dbReference type="EMBL" id="MFC3156676.1"/>
    </source>
</evidence>
<dbReference type="Pfam" id="PF22817">
    <property type="entry name" value="ApeP-like"/>
    <property type="match status" value="1"/>
</dbReference>
<dbReference type="PIRSF" id="PIRSF020565">
    <property type="entry name" value="3Ho_Ac_ACP_DH_prd"/>
    <property type="match status" value="1"/>
</dbReference>